<dbReference type="Pfam" id="PF17964">
    <property type="entry name" value="Big_10"/>
    <property type="match status" value="1"/>
</dbReference>
<reference evidence="10 11" key="1">
    <citation type="submission" date="2020-08" db="EMBL/GenBank/DDBJ databases">
        <title>Sequencing the genomes of 1000 actinobacteria strains.</title>
        <authorList>
            <person name="Klenk H.-P."/>
        </authorList>
    </citation>
    <scope>NUCLEOTIDE SEQUENCE [LARGE SCALE GENOMIC DNA]</scope>
    <source>
        <strain evidence="10 11">DSM 45784</strain>
    </source>
</reference>
<dbReference type="GO" id="GO:0016746">
    <property type="term" value="F:acyltransferase activity"/>
    <property type="evidence" value="ECO:0007669"/>
    <property type="project" value="UniProtKB-KW"/>
</dbReference>
<dbReference type="CDD" id="cd13432">
    <property type="entry name" value="LDT_IgD_like_2"/>
    <property type="match status" value="1"/>
</dbReference>
<dbReference type="PANTHER" id="PTHR30582:SF2">
    <property type="entry name" value="L,D-TRANSPEPTIDASE YCIB-RELATED"/>
    <property type="match status" value="1"/>
</dbReference>
<keyword evidence="4 7" id="KW-0573">Peptidoglycan synthesis</keyword>
<keyword evidence="10" id="KW-0449">Lipoprotein</keyword>
<dbReference type="PANTHER" id="PTHR30582">
    <property type="entry name" value="L,D-TRANSPEPTIDASE"/>
    <property type="match status" value="1"/>
</dbReference>
<feature type="domain" description="L,D-TPase catalytic" evidence="9">
    <location>
        <begin position="240"/>
        <end position="366"/>
    </location>
</feature>
<dbReference type="PROSITE" id="PS52029">
    <property type="entry name" value="LD_TPASE"/>
    <property type="match status" value="1"/>
</dbReference>
<proteinExistence type="predicted"/>
<sequence>MRHVEIRVVALGAGALALTLASGCGSSGTSKDQAAENRGDVAVSVSPADRAAQVAPELPVTVGAVNGALRSVSVQAVSRHTQVEGVLSADRTQWRSKRPMAPGETYRVTAEAVGRGGDTKRVTSEFTTIQASKIYAVDKMLPNKEATGLTVGVGMPIILTFDQPIADRVSVERNLMVQASRPIEGAWHWFDEKTVSFRPRQWWPAHTKVKVIARLAGVRGGPGMYGGQDYVREFEIGRAQISHADTSSHQMTVRRDGQVIRTVPLSAGRGGDMKYYTTNGIHLAMSREDVTTMTSPDAGPGSPGYYSMTVYDTVRISDTGEYVHGAPWSVGSQGNSNVSHGCINISPSNAKWFKETTLIGDPIIVSGSPRPLDPANGWGHWQETWPQWLRWSGLRSGFTTEALTAGGHEGAGVPVSESKKKVTS</sequence>
<evidence type="ECO:0000256" key="2">
    <source>
        <dbReference type="ARBA" id="ARBA00022679"/>
    </source>
</evidence>
<dbReference type="Gene3D" id="2.40.440.10">
    <property type="entry name" value="L,D-transpeptidase catalytic domain-like"/>
    <property type="match status" value="1"/>
</dbReference>
<evidence type="ECO:0000256" key="5">
    <source>
        <dbReference type="ARBA" id="ARBA00023315"/>
    </source>
</evidence>
<dbReference type="AlphaFoldDB" id="A0A7W7GDG2"/>
<evidence type="ECO:0000256" key="7">
    <source>
        <dbReference type="PROSITE-ProRule" id="PRU01373"/>
    </source>
</evidence>
<feature type="region of interest" description="Disordered" evidence="8">
    <location>
        <begin position="405"/>
        <end position="424"/>
    </location>
</feature>
<comment type="caution">
    <text evidence="10">The sequence shown here is derived from an EMBL/GenBank/DDBJ whole genome shotgun (WGS) entry which is preliminary data.</text>
</comment>
<dbReference type="GO" id="GO:0071555">
    <property type="term" value="P:cell wall organization"/>
    <property type="evidence" value="ECO:0007669"/>
    <property type="project" value="UniProtKB-UniRule"/>
</dbReference>
<dbReference type="RefSeq" id="WP_239122842.1">
    <property type="nucleotide sequence ID" value="NZ_BOOV01000006.1"/>
</dbReference>
<evidence type="ECO:0000256" key="4">
    <source>
        <dbReference type="ARBA" id="ARBA00022984"/>
    </source>
</evidence>
<dbReference type="GO" id="GO:0008360">
    <property type="term" value="P:regulation of cell shape"/>
    <property type="evidence" value="ECO:0007669"/>
    <property type="project" value="UniProtKB-UniRule"/>
</dbReference>
<dbReference type="UniPathway" id="UPA00219"/>
<dbReference type="Pfam" id="PF03734">
    <property type="entry name" value="YkuD"/>
    <property type="match status" value="1"/>
</dbReference>
<dbReference type="EMBL" id="JACHND010000001">
    <property type="protein sequence ID" value="MBB4704935.1"/>
    <property type="molecule type" value="Genomic_DNA"/>
</dbReference>
<dbReference type="CDD" id="cd16913">
    <property type="entry name" value="YkuD_like"/>
    <property type="match status" value="1"/>
</dbReference>
<keyword evidence="3 7" id="KW-0133">Cell shape</keyword>
<dbReference type="Gene3D" id="2.60.40.3780">
    <property type="match status" value="1"/>
</dbReference>
<dbReference type="SUPFAM" id="SSF141523">
    <property type="entry name" value="L,D-transpeptidase catalytic domain-like"/>
    <property type="match status" value="1"/>
</dbReference>
<dbReference type="Proteomes" id="UP000542210">
    <property type="component" value="Unassembled WGS sequence"/>
</dbReference>
<evidence type="ECO:0000259" key="9">
    <source>
        <dbReference type="PROSITE" id="PS52029"/>
    </source>
</evidence>
<protein>
    <submittedName>
        <fullName evidence="10">Lipoprotein-anchoring transpeptidase ErfK/SrfK</fullName>
    </submittedName>
</protein>
<keyword evidence="11" id="KW-1185">Reference proteome</keyword>
<dbReference type="PROSITE" id="PS51257">
    <property type="entry name" value="PROKAR_LIPOPROTEIN"/>
    <property type="match status" value="1"/>
</dbReference>
<dbReference type="GO" id="GO:0018104">
    <property type="term" value="P:peptidoglycan-protein cross-linking"/>
    <property type="evidence" value="ECO:0007669"/>
    <property type="project" value="TreeGrafter"/>
</dbReference>
<keyword evidence="5" id="KW-0012">Acyltransferase</keyword>
<gene>
    <name evidence="10" type="ORF">BJ982_006479</name>
</gene>
<keyword evidence="2" id="KW-0808">Transferase</keyword>
<organism evidence="10 11">
    <name type="scientific">Sphaerisporangium siamense</name>
    <dbReference type="NCBI Taxonomy" id="795645"/>
    <lineage>
        <taxon>Bacteria</taxon>
        <taxon>Bacillati</taxon>
        <taxon>Actinomycetota</taxon>
        <taxon>Actinomycetes</taxon>
        <taxon>Streptosporangiales</taxon>
        <taxon>Streptosporangiaceae</taxon>
        <taxon>Sphaerisporangium</taxon>
    </lineage>
</organism>
<keyword evidence="6 7" id="KW-0961">Cell wall biogenesis/degradation</keyword>
<evidence type="ECO:0000313" key="11">
    <source>
        <dbReference type="Proteomes" id="UP000542210"/>
    </source>
</evidence>
<evidence type="ECO:0000256" key="8">
    <source>
        <dbReference type="SAM" id="MobiDB-lite"/>
    </source>
</evidence>
<name>A0A7W7GDG2_9ACTN</name>
<comment type="pathway">
    <text evidence="1 7">Cell wall biogenesis; peptidoglycan biosynthesis.</text>
</comment>
<feature type="active site" description="Proton donor/acceptor" evidence="7">
    <location>
        <position position="324"/>
    </location>
</feature>
<evidence type="ECO:0000256" key="6">
    <source>
        <dbReference type="ARBA" id="ARBA00023316"/>
    </source>
</evidence>
<evidence type="ECO:0000256" key="3">
    <source>
        <dbReference type="ARBA" id="ARBA00022960"/>
    </source>
</evidence>
<accession>A0A7W7GDG2</accession>
<dbReference type="InterPro" id="IPR005490">
    <property type="entry name" value="LD_TPept_cat_dom"/>
</dbReference>
<dbReference type="InterPro" id="IPR038063">
    <property type="entry name" value="Transpep_catalytic_dom"/>
</dbReference>
<evidence type="ECO:0000256" key="1">
    <source>
        <dbReference type="ARBA" id="ARBA00004752"/>
    </source>
</evidence>
<dbReference type="GO" id="GO:0071972">
    <property type="term" value="F:peptidoglycan L,D-transpeptidase activity"/>
    <property type="evidence" value="ECO:0007669"/>
    <property type="project" value="TreeGrafter"/>
</dbReference>
<dbReference type="Gene3D" id="2.60.40.3710">
    <property type="match status" value="1"/>
</dbReference>
<dbReference type="InterPro" id="IPR041280">
    <property type="entry name" value="Big_10"/>
</dbReference>
<dbReference type="InterPro" id="IPR050979">
    <property type="entry name" value="LD-transpeptidase"/>
</dbReference>
<dbReference type="GO" id="GO:0005576">
    <property type="term" value="C:extracellular region"/>
    <property type="evidence" value="ECO:0007669"/>
    <property type="project" value="TreeGrafter"/>
</dbReference>
<feature type="active site" description="Nucleophile" evidence="7">
    <location>
        <position position="342"/>
    </location>
</feature>
<evidence type="ECO:0000313" key="10">
    <source>
        <dbReference type="EMBL" id="MBB4704935.1"/>
    </source>
</evidence>